<keyword evidence="3" id="KW-1185">Reference proteome</keyword>
<accession>A0A9D4AKZ4</accession>
<evidence type="ECO:0000313" key="3">
    <source>
        <dbReference type="Proteomes" id="UP000828251"/>
    </source>
</evidence>
<proteinExistence type="predicted"/>
<organism evidence="2 3">
    <name type="scientific">Gossypium stocksii</name>
    <dbReference type="NCBI Taxonomy" id="47602"/>
    <lineage>
        <taxon>Eukaryota</taxon>
        <taxon>Viridiplantae</taxon>
        <taxon>Streptophyta</taxon>
        <taxon>Embryophyta</taxon>
        <taxon>Tracheophyta</taxon>
        <taxon>Spermatophyta</taxon>
        <taxon>Magnoliopsida</taxon>
        <taxon>eudicotyledons</taxon>
        <taxon>Gunneridae</taxon>
        <taxon>Pentapetalae</taxon>
        <taxon>rosids</taxon>
        <taxon>malvids</taxon>
        <taxon>Malvales</taxon>
        <taxon>Malvaceae</taxon>
        <taxon>Malvoideae</taxon>
        <taxon>Gossypium</taxon>
    </lineage>
</organism>
<feature type="region of interest" description="Disordered" evidence="1">
    <location>
        <begin position="1"/>
        <end position="25"/>
    </location>
</feature>
<dbReference type="AlphaFoldDB" id="A0A9D4AKZ4"/>
<protein>
    <submittedName>
        <fullName evidence="2">Uncharacterized protein</fullName>
    </submittedName>
</protein>
<evidence type="ECO:0000256" key="1">
    <source>
        <dbReference type="SAM" id="MobiDB-lite"/>
    </source>
</evidence>
<name>A0A9D4AKZ4_9ROSI</name>
<comment type="caution">
    <text evidence="2">The sequence shown here is derived from an EMBL/GenBank/DDBJ whole genome shotgun (WGS) entry which is preliminary data.</text>
</comment>
<dbReference type="EMBL" id="JAIQCV010000001">
    <property type="protein sequence ID" value="KAH1129258.1"/>
    <property type="molecule type" value="Genomic_DNA"/>
</dbReference>
<sequence>MVRTTTRGRSHGGLTQSSRSNCPRNTIVIGPKGLDGIRHVNSPVDTIGSTTSSHTSTPIPVANMDVLALLDNVLKNEGATIVLTRTVTTKKTQKRSRVEKSTE</sequence>
<feature type="compositionally biased region" description="Basic residues" evidence="1">
    <location>
        <begin position="1"/>
        <end position="10"/>
    </location>
</feature>
<gene>
    <name evidence="2" type="ORF">J1N35_000636</name>
</gene>
<reference evidence="2 3" key="1">
    <citation type="journal article" date="2021" name="Plant Biotechnol. J.">
        <title>Multi-omics assisted identification of the key and species-specific regulatory components of drought-tolerant mechanisms in Gossypium stocksii.</title>
        <authorList>
            <person name="Yu D."/>
            <person name="Ke L."/>
            <person name="Zhang D."/>
            <person name="Wu Y."/>
            <person name="Sun Y."/>
            <person name="Mei J."/>
            <person name="Sun J."/>
            <person name="Sun Y."/>
        </authorList>
    </citation>
    <scope>NUCLEOTIDE SEQUENCE [LARGE SCALE GENOMIC DNA]</scope>
    <source>
        <strain evidence="3">cv. E1</strain>
        <tissue evidence="2">Leaf</tissue>
    </source>
</reference>
<feature type="compositionally biased region" description="Polar residues" evidence="1">
    <location>
        <begin position="11"/>
        <end position="24"/>
    </location>
</feature>
<evidence type="ECO:0000313" key="2">
    <source>
        <dbReference type="EMBL" id="KAH1129258.1"/>
    </source>
</evidence>
<dbReference type="Proteomes" id="UP000828251">
    <property type="component" value="Unassembled WGS sequence"/>
</dbReference>